<sequence>MKTRLFCCLLVVLCLARECSAREITVDAGPIPPFSYEEQGRPAGIAVDLLDAAGKLYGISFHYRFLPWLRAQSETRSSSDRIIIPLTRTPERETQYNWIAELFQYQFVLISAGAPLPHTLEEAKGMRIAVLRGNPAEKILHDLGFTQVESAFSEEINARKLAARRIDLWVAADLAAKSIYRQAGGDPAQLRYGLRLGDVMHVFLASSPGFNDAATRDIADGVARVRVSGEGERILSRYR</sequence>
<reference evidence="3 4" key="1">
    <citation type="submission" date="2020-07" db="EMBL/GenBank/DDBJ databases">
        <title>Draft genome sequence of violacein-producing bacteria and related species.</title>
        <authorList>
            <person name="Wilson H.S."/>
            <person name="De Leon M.E."/>
        </authorList>
    </citation>
    <scope>NUCLEOTIDE SEQUENCE [LARGE SCALE GENOMIC DNA]</scope>
    <source>
        <strain evidence="3 4">HSC-21Su07</strain>
    </source>
</reference>
<dbReference type="Proteomes" id="UP000545606">
    <property type="component" value="Unassembled WGS sequence"/>
</dbReference>
<feature type="chain" id="PRO_5032271095" evidence="1">
    <location>
        <begin position="22"/>
        <end position="239"/>
    </location>
</feature>
<keyword evidence="4" id="KW-1185">Reference proteome</keyword>
<evidence type="ECO:0000313" key="4">
    <source>
        <dbReference type="Proteomes" id="UP000545606"/>
    </source>
</evidence>
<dbReference type="AlphaFoldDB" id="A0A838Y188"/>
<feature type="signal peptide" evidence="1">
    <location>
        <begin position="1"/>
        <end position="21"/>
    </location>
</feature>
<organism evidence="3 4">
    <name type="scientific">Aquitalea aquatica</name>
    <dbReference type="NCBI Taxonomy" id="3044273"/>
    <lineage>
        <taxon>Bacteria</taxon>
        <taxon>Pseudomonadati</taxon>
        <taxon>Pseudomonadota</taxon>
        <taxon>Betaproteobacteria</taxon>
        <taxon>Neisseriales</taxon>
        <taxon>Chromobacteriaceae</taxon>
        <taxon>Aquitalea</taxon>
    </lineage>
</organism>
<keyword evidence="1" id="KW-0732">Signal</keyword>
<dbReference type="PANTHER" id="PTHR38834:SF3">
    <property type="entry name" value="SOLUTE-BINDING PROTEIN FAMILY 3_N-TERMINAL DOMAIN-CONTAINING PROTEIN"/>
    <property type="match status" value="1"/>
</dbReference>
<feature type="domain" description="Solute-binding protein family 3/N-terminal" evidence="2">
    <location>
        <begin position="30"/>
        <end position="237"/>
    </location>
</feature>
<dbReference type="Pfam" id="PF00497">
    <property type="entry name" value="SBP_bac_3"/>
    <property type="match status" value="1"/>
</dbReference>
<evidence type="ECO:0000256" key="1">
    <source>
        <dbReference type="SAM" id="SignalP"/>
    </source>
</evidence>
<dbReference type="Gene3D" id="3.40.190.10">
    <property type="entry name" value="Periplasmic binding protein-like II"/>
    <property type="match status" value="2"/>
</dbReference>
<comment type="caution">
    <text evidence="3">The sequence shown here is derived from an EMBL/GenBank/DDBJ whole genome shotgun (WGS) entry which is preliminary data.</text>
</comment>
<dbReference type="InterPro" id="IPR001638">
    <property type="entry name" value="Solute-binding_3/MltF_N"/>
</dbReference>
<protein>
    <submittedName>
        <fullName evidence="3">Transporter substrate-binding domain-containing protein</fullName>
    </submittedName>
</protein>
<dbReference type="RefSeq" id="WP_181836275.1">
    <property type="nucleotide sequence ID" value="NZ_JACERN010000033.1"/>
</dbReference>
<evidence type="ECO:0000259" key="2">
    <source>
        <dbReference type="Pfam" id="PF00497"/>
    </source>
</evidence>
<name>A0A838Y188_9NEIS</name>
<dbReference type="EMBL" id="JACERN010000033">
    <property type="protein sequence ID" value="MBA4709200.1"/>
    <property type="molecule type" value="Genomic_DNA"/>
</dbReference>
<dbReference type="PANTHER" id="PTHR38834">
    <property type="entry name" value="PERIPLASMIC SUBSTRATE BINDING PROTEIN FAMILY 3"/>
    <property type="match status" value="1"/>
</dbReference>
<gene>
    <name evidence="3" type="ORF">H2Z84_12525</name>
</gene>
<dbReference type="SUPFAM" id="SSF53850">
    <property type="entry name" value="Periplasmic binding protein-like II"/>
    <property type="match status" value="1"/>
</dbReference>
<proteinExistence type="predicted"/>
<accession>A0A838Y188</accession>
<evidence type="ECO:0000313" key="3">
    <source>
        <dbReference type="EMBL" id="MBA4709200.1"/>
    </source>
</evidence>